<evidence type="ECO:0000256" key="2">
    <source>
        <dbReference type="ARBA" id="ARBA00022723"/>
    </source>
</evidence>
<dbReference type="InterPro" id="IPR018506">
    <property type="entry name" value="Cyt_B5_heme-BS"/>
</dbReference>
<name>A0A1D6GGW8_MAIZE</name>
<evidence type="ECO:0000256" key="3">
    <source>
        <dbReference type="ARBA" id="ARBA00023004"/>
    </source>
</evidence>
<evidence type="ECO:0000256" key="5">
    <source>
        <dbReference type="RuleBase" id="RU362121"/>
    </source>
</evidence>
<dbReference type="InterPro" id="IPR036400">
    <property type="entry name" value="Cyt_B5-like_heme/steroid_sf"/>
</dbReference>
<dbReference type="ExpressionAtlas" id="A0A1D6GGW8">
    <property type="expression patterns" value="baseline and differential"/>
</dbReference>
<dbReference type="SUPFAM" id="SSF55856">
    <property type="entry name" value="Cytochrome b5-like heme/steroid binding domain"/>
    <property type="match status" value="1"/>
</dbReference>
<dbReference type="PANTHER" id="PTHR19359:SF25">
    <property type="entry name" value="CYTOCHROME B5 HEME-BINDING DOMAIN-CONTAINING PROTEIN"/>
    <property type="match status" value="1"/>
</dbReference>
<accession>A0A1D6GGW8</accession>
<dbReference type="Gene3D" id="3.10.120.10">
    <property type="entry name" value="Cytochrome b5-like heme/steroid binding domain"/>
    <property type="match status" value="1"/>
</dbReference>
<keyword evidence="2 5" id="KW-0479">Metal-binding</keyword>
<keyword evidence="3 5" id="KW-0408">Iron</keyword>
<dbReference type="PRINTS" id="PR00363">
    <property type="entry name" value="CYTOCHROMEB5"/>
</dbReference>
<comment type="similarity">
    <text evidence="4 5">Belongs to the cytochrome b5 family.</text>
</comment>
<evidence type="ECO:0000256" key="1">
    <source>
        <dbReference type="ARBA" id="ARBA00022617"/>
    </source>
</evidence>
<reference evidence="6" key="1">
    <citation type="submission" date="2015-12" db="EMBL/GenBank/DDBJ databases">
        <title>Update maize B73 reference genome by single molecule sequencing technologies.</title>
        <authorList>
            <consortium name="Maize Genome Sequencing Project"/>
            <person name="Ware D."/>
        </authorList>
    </citation>
    <scope>NUCLEOTIDE SEQUENCE</scope>
    <source>
        <tissue evidence="6">Seedling</tissue>
    </source>
</reference>
<proteinExistence type="inferred from homology"/>
<dbReference type="GO" id="GO:0046872">
    <property type="term" value="F:metal ion binding"/>
    <property type="evidence" value="ECO:0007669"/>
    <property type="project" value="UniProtKB-UniRule"/>
</dbReference>
<keyword evidence="1 5" id="KW-0349">Heme</keyword>
<dbReference type="PROSITE" id="PS50255">
    <property type="entry name" value="CYTOCHROME_B5_2"/>
    <property type="match status" value="1"/>
</dbReference>
<organism evidence="6">
    <name type="scientific">Zea mays</name>
    <name type="common">Maize</name>
    <dbReference type="NCBI Taxonomy" id="4577"/>
    <lineage>
        <taxon>Eukaryota</taxon>
        <taxon>Viridiplantae</taxon>
        <taxon>Streptophyta</taxon>
        <taxon>Embryophyta</taxon>
        <taxon>Tracheophyta</taxon>
        <taxon>Spermatophyta</taxon>
        <taxon>Magnoliopsida</taxon>
        <taxon>Liliopsida</taxon>
        <taxon>Poales</taxon>
        <taxon>Poaceae</taxon>
        <taxon>PACMAD clade</taxon>
        <taxon>Panicoideae</taxon>
        <taxon>Andropogonodae</taxon>
        <taxon>Andropogoneae</taxon>
        <taxon>Tripsacinae</taxon>
        <taxon>Zea</taxon>
    </lineage>
</organism>
<dbReference type="InterPro" id="IPR001199">
    <property type="entry name" value="Cyt_B5-like_heme/steroid-bd"/>
</dbReference>
<evidence type="ECO:0000313" key="6">
    <source>
        <dbReference type="EMBL" id="AQK62784.1"/>
    </source>
</evidence>
<protein>
    <submittedName>
        <fullName evidence="6">Cytochrome b5</fullName>
    </submittedName>
</protein>
<dbReference type="SMART" id="SM01117">
    <property type="entry name" value="Cyt-b5"/>
    <property type="match status" value="1"/>
</dbReference>
<dbReference type="InterPro" id="IPR050668">
    <property type="entry name" value="Cytochrome_b5"/>
</dbReference>
<dbReference type="PANTHER" id="PTHR19359">
    <property type="entry name" value="CYTOCHROME B5"/>
    <property type="match status" value="1"/>
</dbReference>
<dbReference type="GO" id="GO:0020037">
    <property type="term" value="F:heme binding"/>
    <property type="evidence" value="ECO:0007669"/>
    <property type="project" value="UniProtKB-UniRule"/>
</dbReference>
<dbReference type="EMBL" id="CM000781">
    <property type="protein sequence ID" value="AQK62784.1"/>
    <property type="molecule type" value="Genomic_DNA"/>
</dbReference>
<evidence type="ECO:0000256" key="4">
    <source>
        <dbReference type="ARBA" id="ARBA00038168"/>
    </source>
</evidence>
<dbReference type="Pfam" id="PF00173">
    <property type="entry name" value="Cyt-b5"/>
    <property type="match status" value="1"/>
</dbReference>
<sequence length="75" mass="8233">MPTLTKLYSMKEAALHNTPDDCWVVVDGKIYDVTKYLEDHPGGADVLLEATGAASLVRMLQKNLTMQGTARVPRS</sequence>
<dbReference type="AlphaFoldDB" id="A0A1D6GGW8"/>
<gene>
    <name evidence="6" type="ORF">ZEAMMB73_Zm00001d013257</name>
</gene>
<dbReference type="PROSITE" id="PS00191">
    <property type="entry name" value="CYTOCHROME_B5_1"/>
    <property type="match status" value="1"/>
</dbReference>